<comment type="caution">
    <text evidence="1">The sequence shown here is derived from an EMBL/GenBank/DDBJ whole genome shotgun (WGS) entry which is preliminary data.</text>
</comment>
<accession>A0ACC0FGZ1</accession>
<keyword evidence="2" id="KW-1185">Reference proteome</keyword>
<gene>
    <name evidence="1" type="ORF">LOK49_LG13G02146</name>
</gene>
<evidence type="ECO:0000313" key="2">
    <source>
        <dbReference type="Proteomes" id="UP001060215"/>
    </source>
</evidence>
<protein>
    <submittedName>
        <fullName evidence="1">Uncharacterized protein</fullName>
    </submittedName>
</protein>
<name>A0ACC0FGZ1_9ERIC</name>
<organism evidence="1 2">
    <name type="scientific">Camellia lanceoleosa</name>
    <dbReference type="NCBI Taxonomy" id="1840588"/>
    <lineage>
        <taxon>Eukaryota</taxon>
        <taxon>Viridiplantae</taxon>
        <taxon>Streptophyta</taxon>
        <taxon>Embryophyta</taxon>
        <taxon>Tracheophyta</taxon>
        <taxon>Spermatophyta</taxon>
        <taxon>Magnoliopsida</taxon>
        <taxon>eudicotyledons</taxon>
        <taxon>Gunneridae</taxon>
        <taxon>Pentapetalae</taxon>
        <taxon>asterids</taxon>
        <taxon>Ericales</taxon>
        <taxon>Theaceae</taxon>
        <taxon>Camellia</taxon>
    </lineage>
</organism>
<sequence>MLLRRSLIRLVQVGNCFAAGGGGGGVWWWRIGSRLASTESETAVNVRMFSSDLGQFGFELVADCMDWLEIEWIHSFLGLDFIACYSNLDL</sequence>
<reference evidence="1 2" key="1">
    <citation type="journal article" date="2022" name="Plant J.">
        <title>Chromosome-level genome of Camellia lanceoleosa provides a valuable resource for understanding genome evolution and self-incompatibility.</title>
        <authorList>
            <person name="Gong W."/>
            <person name="Xiao S."/>
            <person name="Wang L."/>
            <person name="Liao Z."/>
            <person name="Chang Y."/>
            <person name="Mo W."/>
            <person name="Hu G."/>
            <person name="Li W."/>
            <person name="Zhao G."/>
            <person name="Zhu H."/>
            <person name="Hu X."/>
            <person name="Ji K."/>
            <person name="Xiang X."/>
            <person name="Song Q."/>
            <person name="Yuan D."/>
            <person name="Jin S."/>
            <person name="Zhang L."/>
        </authorList>
    </citation>
    <scope>NUCLEOTIDE SEQUENCE [LARGE SCALE GENOMIC DNA]</scope>
    <source>
        <strain evidence="1">SQ_2022a</strain>
    </source>
</reference>
<dbReference type="EMBL" id="CM045771">
    <property type="protein sequence ID" value="KAI7988078.1"/>
    <property type="molecule type" value="Genomic_DNA"/>
</dbReference>
<proteinExistence type="predicted"/>
<dbReference type="Proteomes" id="UP001060215">
    <property type="component" value="Chromosome 14"/>
</dbReference>
<evidence type="ECO:0000313" key="1">
    <source>
        <dbReference type="EMBL" id="KAI7988078.1"/>
    </source>
</evidence>